<evidence type="ECO:0000259" key="8">
    <source>
        <dbReference type="SMART" id="SM00387"/>
    </source>
</evidence>
<evidence type="ECO:0000256" key="4">
    <source>
        <dbReference type="ARBA" id="ARBA00022679"/>
    </source>
</evidence>
<keyword evidence="9" id="KW-0547">Nucleotide-binding</keyword>
<keyword evidence="9" id="KW-0067">ATP-binding</keyword>
<feature type="domain" description="Histidine kinase/HSP90-like ATPase" evidence="8">
    <location>
        <begin position="561"/>
        <end position="671"/>
    </location>
</feature>
<evidence type="ECO:0000256" key="3">
    <source>
        <dbReference type="ARBA" id="ARBA00022553"/>
    </source>
</evidence>
<evidence type="ECO:0000313" key="10">
    <source>
        <dbReference type="Proteomes" id="UP000279275"/>
    </source>
</evidence>
<protein>
    <recommendedName>
        <fullName evidence="2">histidine kinase</fullName>
        <ecNumber evidence="2">2.7.13.3</ecNumber>
    </recommendedName>
</protein>
<keyword evidence="7" id="KW-0812">Transmembrane</keyword>
<dbReference type="Proteomes" id="UP000279275">
    <property type="component" value="Unassembled WGS sequence"/>
</dbReference>
<evidence type="ECO:0000256" key="6">
    <source>
        <dbReference type="SAM" id="MobiDB-lite"/>
    </source>
</evidence>
<evidence type="ECO:0000256" key="1">
    <source>
        <dbReference type="ARBA" id="ARBA00000085"/>
    </source>
</evidence>
<dbReference type="Gene3D" id="3.30.565.10">
    <property type="entry name" value="Histidine kinase-like ATPase, C-terminal domain"/>
    <property type="match status" value="1"/>
</dbReference>
<organism evidence="9 10">
    <name type="scientific">Nocardia stercoris</name>
    <dbReference type="NCBI Taxonomy" id="2483361"/>
    <lineage>
        <taxon>Bacteria</taxon>
        <taxon>Bacillati</taxon>
        <taxon>Actinomycetota</taxon>
        <taxon>Actinomycetes</taxon>
        <taxon>Mycobacteriales</taxon>
        <taxon>Nocardiaceae</taxon>
        <taxon>Nocardia</taxon>
    </lineage>
</organism>
<evidence type="ECO:0000256" key="2">
    <source>
        <dbReference type="ARBA" id="ARBA00012438"/>
    </source>
</evidence>
<evidence type="ECO:0000313" key="9">
    <source>
        <dbReference type="EMBL" id="RMI29446.1"/>
    </source>
</evidence>
<dbReference type="Pfam" id="PF08376">
    <property type="entry name" value="NIT"/>
    <property type="match status" value="1"/>
</dbReference>
<keyword evidence="7" id="KW-1133">Transmembrane helix</keyword>
<dbReference type="InterPro" id="IPR036890">
    <property type="entry name" value="HATPase_C_sf"/>
</dbReference>
<dbReference type="PANTHER" id="PTHR45436">
    <property type="entry name" value="SENSOR HISTIDINE KINASE YKOH"/>
    <property type="match status" value="1"/>
</dbReference>
<dbReference type="GO" id="GO:0004673">
    <property type="term" value="F:protein histidine kinase activity"/>
    <property type="evidence" value="ECO:0007669"/>
    <property type="project" value="UniProtKB-EC"/>
</dbReference>
<keyword evidence="7" id="KW-0472">Membrane</keyword>
<gene>
    <name evidence="9" type="ORF">EBN03_25520</name>
</gene>
<dbReference type="InterPro" id="IPR013587">
    <property type="entry name" value="Nitrate/nitrite_sensing"/>
</dbReference>
<comment type="catalytic activity">
    <reaction evidence="1">
        <text>ATP + protein L-histidine = ADP + protein N-phospho-L-histidine.</text>
        <dbReference type="EC" id="2.7.13.3"/>
    </reaction>
</comment>
<dbReference type="SMART" id="SM00387">
    <property type="entry name" value="HATPase_c"/>
    <property type="match status" value="1"/>
</dbReference>
<dbReference type="PANTHER" id="PTHR45436:SF5">
    <property type="entry name" value="SENSOR HISTIDINE KINASE TRCS"/>
    <property type="match status" value="1"/>
</dbReference>
<evidence type="ECO:0000256" key="5">
    <source>
        <dbReference type="ARBA" id="ARBA00022777"/>
    </source>
</evidence>
<sequence>MLTARSHLLCGSYYFRTEVARYSNVCDVALVRSRPGYRNESRGEIRVPIRATRWRARTVRGRLARILALSVVLVLALLAVIVSGEIGRYRDASNTVGAVALALETADLVHELQSERGLTNGLLSGRPALRPNVNAQRGAVDHAANLLDTALGGAEVPGAEQVRAAAGRLSTLGSLRILVDGGRAPQDQVFGDYTSMIDALNRVRPGQDSTSDPSLQHGLRALFALGDAKEATAQERGFLNGIFGRGALTPGEYTEFLAIRAHRLAALDTFGLEATPRQRDAMNRVLGTENATRAGEAEQLVTDSAAGRLDHEVDPAAWWAEMTALVDDQRALQQQVGTEIRTRARDLLQRAELQLAGYLAVALLALGGELALVLVTARSIARPLALLAGEAEDVAAQRLPAVIAAWAAADDTEPDPPAPVRTPAGATVEIESVARALDRVQHTAFELASQQARLRRNTVESLANLGRRNQNLVRRQLSLISEFEQDELDPRALSRMFDLDHLATRMRRNAESLLVLVGEKSPRRWSEPVLVTDVVRAALSEVDDYRRVALRRVDDVPVTGAVVGELAHLLAELIENGLAFSPPDLEVEIFGRRVGAQYLLAVVDHGVGLSPDQLATANARLRGTTDFLVVPTRFLGHYVVGRLARRLGIQVELAGSPLSGVVARVLLPAELLADPAAVVPKSLAAAPRAAISRAPEPAPAPTNSVVVENVPASEPIASAELPSFPRDPFPTLPAGRTRDLLRPRAIGARSGTVPVQGGTATAVLGPAAQAVSELSVSASGGAPAHRTEPERTRNGLVKRARKPRDPVAAVAAGPARAPAPSRPDRSPEQVGGMLSSFRSGHQRGIDSDSVSPTTPQEDIR</sequence>
<reference evidence="9 10" key="1">
    <citation type="submission" date="2018-10" db="EMBL/GenBank/DDBJ databases">
        <title>Isolation from cow dung.</title>
        <authorList>
            <person name="Ling L."/>
        </authorList>
    </citation>
    <scope>NUCLEOTIDE SEQUENCE [LARGE SCALE GENOMIC DNA]</scope>
    <source>
        <strain evidence="9 10">NEAU-LL90</strain>
    </source>
</reference>
<accession>A0A3M2KXS5</accession>
<keyword evidence="10" id="KW-1185">Reference proteome</keyword>
<feature type="region of interest" description="Disordered" evidence="6">
    <location>
        <begin position="775"/>
        <end position="860"/>
    </location>
</feature>
<dbReference type="OrthoDB" id="4652229at2"/>
<dbReference type="EC" id="2.7.13.3" evidence="2"/>
<keyword evidence="5" id="KW-0418">Kinase</keyword>
<dbReference type="GO" id="GO:0000160">
    <property type="term" value="P:phosphorelay signal transduction system"/>
    <property type="evidence" value="ECO:0007669"/>
    <property type="project" value="TreeGrafter"/>
</dbReference>
<feature type="compositionally biased region" description="Polar residues" evidence="6">
    <location>
        <begin position="848"/>
        <end position="860"/>
    </location>
</feature>
<dbReference type="InterPro" id="IPR050428">
    <property type="entry name" value="TCS_sensor_his_kinase"/>
</dbReference>
<dbReference type="EMBL" id="RFFH01000014">
    <property type="protein sequence ID" value="RMI29446.1"/>
    <property type="molecule type" value="Genomic_DNA"/>
</dbReference>
<dbReference type="InterPro" id="IPR003594">
    <property type="entry name" value="HATPase_dom"/>
</dbReference>
<dbReference type="SUPFAM" id="SSF55874">
    <property type="entry name" value="ATPase domain of HSP90 chaperone/DNA topoisomerase II/histidine kinase"/>
    <property type="match status" value="1"/>
</dbReference>
<feature type="compositionally biased region" description="Low complexity" evidence="6">
    <location>
        <begin position="806"/>
        <end position="819"/>
    </location>
</feature>
<comment type="caution">
    <text evidence="9">The sequence shown here is derived from an EMBL/GenBank/DDBJ whole genome shotgun (WGS) entry which is preliminary data.</text>
</comment>
<proteinExistence type="predicted"/>
<dbReference type="AlphaFoldDB" id="A0A3M2KXS5"/>
<feature type="transmembrane region" description="Helical" evidence="7">
    <location>
        <begin position="63"/>
        <end position="84"/>
    </location>
</feature>
<keyword evidence="4" id="KW-0808">Transferase</keyword>
<name>A0A3M2KXS5_9NOCA</name>
<keyword evidence="3" id="KW-0597">Phosphoprotein</keyword>
<dbReference type="GO" id="GO:0005886">
    <property type="term" value="C:plasma membrane"/>
    <property type="evidence" value="ECO:0007669"/>
    <property type="project" value="TreeGrafter"/>
</dbReference>
<evidence type="ECO:0000256" key="7">
    <source>
        <dbReference type="SAM" id="Phobius"/>
    </source>
</evidence>
<dbReference type="GO" id="GO:0005524">
    <property type="term" value="F:ATP binding"/>
    <property type="evidence" value="ECO:0007669"/>
    <property type="project" value="UniProtKB-KW"/>
</dbReference>